<keyword evidence="5 6" id="KW-0472">Membrane</keyword>
<dbReference type="GO" id="GO:0005886">
    <property type="term" value="C:plasma membrane"/>
    <property type="evidence" value="ECO:0007669"/>
    <property type="project" value="UniProtKB-SubCell"/>
</dbReference>
<evidence type="ECO:0000256" key="5">
    <source>
        <dbReference type="ARBA" id="ARBA00023136"/>
    </source>
</evidence>
<reference evidence="7 8" key="1">
    <citation type="submission" date="2016-10" db="EMBL/GenBank/DDBJ databases">
        <title>Complete Genome Sequence of Peptococcaceae strain DCMF.</title>
        <authorList>
            <person name="Edwards R.J."/>
            <person name="Holland S.I."/>
            <person name="Deshpande N.P."/>
            <person name="Wong Y.K."/>
            <person name="Ertan H."/>
            <person name="Manefield M."/>
            <person name="Russell T.L."/>
            <person name="Lee M.J."/>
        </authorList>
    </citation>
    <scope>NUCLEOTIDE SEQUENCE [LARGE SCALE GENOMIC DNA]</scope>
    <source>
        <strain evidence="7 8">DCMF</strain>
    </source>
</reference>
<feature type="transmembrane region" description="Helical" evidence="6">
    <location>
        <begin position="76"/>
        <end position="94"/>
    </location>
</feature>
<feature type="transmembrane region" description="Helical" evidence="6">
    <location>
        <begin position="158"/>
        <end position="180"/>
    </location>
</feature>
<keyword evidence="6" id="KW-1003">Cell membrane</keyword>
<organism evidence="7 8">
    <name type="scientific">Formimonas warabiya</name>
    <dbReference type="NCBI Taxonomy" id="1761012"/>
    <lineage>
        <taxon>Bacteria</taxon>
        <taxon>Bacillati</taxon>
        <taxon>Bacillota</taxon>
        <taxon>Clostridia</taxon>
        <taxon>Eubacteriales</taxon>
        <taxon>Peptococcaceae</taxon>
        <taxon>Candidatus Formimonas</taxon>
    </lineage>
</organism>
<dbReference type="AlphaFoldDB" id="A0A3G1KYC9"/>
<keyword evidence="4 6" id="KW-1133">Transmembrane helix</keyword>
<evidence type="ECO:0000313" key="8">
    <source>
        <dbReference type="Proteomes" id="UP000323521"/>
    </source>
</evidence>
<feature type="transmembrane region" description="Helical" evidence="6">
    <location>
        <begin position="12"/>
        <end position="38"/>
    </location>
</feature>
<dbReference type="OrthoDB" id="9780109at2"/>
<protein>
    <recommendedName>
        <fullName evidence="6">Probable membrane transporter protein</fullName>
    </recommendedName>
</protein>
<dbReference type="KEGG" id="fwa:DCMF_24630"/>
<dbReference type="Proteomes" id="UP000323521">
    <property type="component" value="Chromosome"/>
</dbReference>
<feature type="transmembrane region" description="Helical" evidence="6">
    <location>
        <begin position="219"/>
        <end position="239"/>
    </location>
</feature>
<keyword evidence="3 6" id="KW-0812">Transmembrane</keyword>
<dbReference type="InterPro" id="IPR002781">
    <property type="entry name" value="TM_pro_TauE-like"/>
</dbReference>
<evidence type="ECO:0000256" key="1">
    <source>
        <dbReference type="ARBA" id="ARBA00004141"/>
    </source>
</evidence>
<comment type="subcellular location">
    <subcellularLocation>
        <location evidence="6">Cell membrane</location>
        <topology evidence="6">Multi-pass membrane protein</topology>
    </subcellularLocation>
    <subcellularLocation>
        <location evidence="1">Membrane</location>
        <topology evidence="1">Multi-pass membrane protein</topology>
    </subcellularLocation>
</comment>
<evidence type="ECO:0000313" key="7">
    <source>
        <dbReference type="EMBL" id="ATW27513.1"/>
    </source>
</evidence>
<feature type="transmembrane region" description="Helical" evidence="6">
    <location>
        <begin position="44"/>
        <end position="64"/>
    </location>
</feature>
<dbReference type="PANTHER" id="PTHR43701">
    <property type="entry name" value="MEMBRANE TRANSPORTER PROTEIN MJ0441-RELATED"/>
    <property type="match status" value="1"/>
</dbReference>
<feature type="transmembrane region" description="Helical" evidence="6">
    <location>
        <begin position="186"/>
        <end position="207"/>
    </location>
</feature>
<gene>
    <name evidence="7" type="ORF">DCMF_24630</name>
</gene>
<feature type="transmembrane region" description="Helical" evidence="6">
    <location>
        <begin position="100"/>
        <end position="117"/>
    </location>
</feature>
<dbReference type="InterPro" id="IPR051598">
    <property type="entry name" value="TSUP/Inactive_protease-like"/>
</dbReference>
<evidence type="ECO:0000256" key="6">
    <source>
        <dbReference type="RuleBase" id="RU363041"/>
    </source>
</evidence>
<evidence type="ECO:0000256" key="2">
    <source>
        <dbReference type="ARBA" id="ARBA00009142"/>
    </source>
</evidence>
<name>A0A3G1KYC9_FORW1</name>
<feature type="transmembrane region" description="Helical" evidence="6">
    <location>
        <begin position="251"/>
        <end position="272"/>
    </location>
</feature>
<sequence length="273" mass="28679">MLASILQILLGFAVGTFGTLIGAGGGFILVPVLLLLYPENDPNIITSISLAVVFFNALSGSFAYGRMKKIDYKSGLIFSAASLPGSILGAYATSFIPRHIFDGIFGVLLVALAAFLLTKKTPADGEKDNLDQSNNITRIITDGDGTSYTFSYSLTTGIMVSFLVGCFSSLLGIGGGIIHVPALVNLLNFPVHIATATSHFVLCITAFSGSMVHLFSGTLIAGIHQILFLSIGVLVGAQLGARLSKKIHSHIIMKSLAIALALVGIRIFILAFS</sequence>
<dbReference type="RefSeq" id="WP_148136881.1">
    <property type="nucleotide sequence ID" value="NZ_CP017634.1"/>
</dbReference>
<accession>A0A3G1KYC9</accession>
<evidence type="ECO:0000256" key="3">
    <source>
        <dbReference type="ARBA" id="ARBA00022692"/>
    </source>
</evidence>
<keyword evidence="8" id="KW-1185">Reference proteome</keyword>
<dbReference type="EMBL" id="CP017634">
    <property type="protein sequence ID" value="ATW27513.1"/>
    <property type="molecule type" value="Genomic_DNA"/>
</dbReference>
<proteinExistence type="inferred from homology"/>
<comment type="similarity">
    <text evidence="2 6">Belongs to the 4-toluene sulfonate uptake permease (TSUP) (TC 2.A.102) family.</text>
</comment>
<dbReference type="Pfam" id="PF01925">
    <property type="entry name" value="TauE"/>
    <property type="match status" value="1"/>
</dbReference>
<evidence type="ECO:0000256" key="4">
    <source>
        <dbReference type="ARBA" id="ARBA00022989"/>
    </source>
</evidence>
<dbReference type="PANTHER" id="PTHR43701:SF2">
    <property type="entry name" value="MEMBRANE TRANSPORTER PROTEIN YJNA-RELATED"/>
    <property type="match status" value="1"/>
</dbReference>